<dbReference type="InParanoid" id="A0A067QVK9"/>
<dbReference type="STRING" id="136037.A0A067QVK9"/>
<dbReference type="EMBL" id="KK853197">
    <property type="protein sequence ID" value="KDR09955.1"/>
    <property type="molecule type" value="Genomic_DNA"/>
</dbReference>
<dbReference type="Proteomes" id="UP000027135">
    <property type="component" value="Unassembled WGS sequence"/>
</dbReference>
<proteinExistence type="predicted"/>
<keyword evidence="2" id="KW-1185">Reference proteome</keyword>
<name>A0A067QVK9_ZOONE</name>
<reference evidence="1 2" key="1">
    <citation type="journal article" date="2014" name="Nat. Commun.">
        <title>Molecular traces of alternative social organization in a termite genome.</title>
        <authorList>
            <person name="Terrapon N."/>
            <person name="Li C."/>
            <person name="Robertson H.M."/>
            <person name="Ji L."/>
            <person name="Meng X."/>
            <person name="Booth W."/>
            <person name="Chen Z."/>
            <person name="Childers C.P."/>
            <person name="Glastad K.M."/>
            <person name="Gokhale K."/>
            <person name="Gowin J."/>
            <person name="Gronenberg W."/>
            <person name="Hermansen R.A."/>
            <person name="Hu H."/>
            <person name="Hunt B.G."/>
            <person name="Huylmans A.K."/>
            <person name="Khalil S.M."/>
            <person name="Mitchell R.D."/>
            <person name="Munoz-Torres M.C."/>
            <person name="Mustard J.A."/>
            <person name="Pan H."/>
            <person name="Reese J.T."/>
            <person name="Scharf M.E."/>
            <person name="Sun F."/>
            <person name="Vogel H."/>
            <person name="Xiao J."/>
            <person name="Yang W."/>
            <person name="Yang Z."/>
            <person name="Yang Z."/>
            <person name="Zhou J."/>
            <person name="Zhu J."/>
            <person name="Brent C.S."/>
            <person name="Elsik C.G."/>
            <person name="Goodisman M.A."/>
            <person name="Liberles D.A."/>
            <person name="Roe R.M."/>
            <person name="Vargo E.L."/>
            <person name="Vilcinskas A."/>
            <person name="Wang J."/>
            <person name="Bornberg-Bauer E."/>
            <person name="Korb J."/>
            <person name="Zhang G."/>
            <person name="Liebig J."/>
        </authorList>
    </citation>
    <scope>NUCLEOTIDE SEQUENCE [LARGE SCALE GENOMIC DNA]</scope>
    <source>
        <tissue evidence="1">Whole organism</tissue>
    </source>
</reference>
<sequence>MLSGTPALSSLPVATPSCAFMSSAGISSPYNASSLAVSHQSSTMGTGYSVSTSIANLRFRAHEYSLHPSQI</sequence>
<gene>
    <name evidence="1" type="ORF">L798_15789</name>
</gene>
<accession>A0A067QVK9</accession>
<organism evidence="1 2">
    <name type="scientific">Zootermopsis nevadensis</name>
    <name type="common">Dampwood termite</name>
    <dbReference type="NCBI Taxonomy" id="136037"/>
    <lineage>
        <taxon>Eukaryota</taxon>
        <taxon>Metazoa</taxon>
        <taxon>Ecdysozoa</taxon>
        <taxon>Arthropoda</taxon>
        <taxon>Hexapoda</taxon>
        <taxon>Insecta</taxon>
        <taxon>Pterygota</taxon>
        <taxon>Neoptera</taxon>
        <taxon>Polyneoptera</taxon>
        <taxon>Dictyoptera</taxon>
        <taxon>Blattodea</taxon>
        <taxon>Blattoidea</taxon>
        <taxon>Termitoidae</taxon>
        <taxon>Termopsidae</taxon>
        <taxon>Zootermopsis</taxon>
    </lineage>
</organism>
<protein>
    <submittedName>
        <fullName evidence="1">Uncharacterized protein</fullName>
    </submittedName>
</protein>
<evidence type="ECO:0000313" key="2">
    <source>
        <dbReference type="Proteomes" id="UP000027135"/>
    </source>
</evidence>
<evidence type="ECO:0000313" key="1">
    <source>
        <dbReference type="EMBL" id="KDR09955.1"/>
    </source>
</evidence>
<dbReference type="AlphaFoldDB" id="A0A067QVK9"/>